<dbReference type="KEGG" id="vg:37617007"/>
<dbReference type="RefSeq" id="YP_009506202.1">
    <property type="nucleotide sequence ID" value="NC_038375.1"/>
</dbReference>
<dbReference type="GeneID" id="37617007"/>
<dbReference type="Proteomes" id="UP000232707">
    <property type="component" value="Segment"/>
</dbReference>
<reference evidence="1 2" key="1">
    <citation type="submission" date="2016-02" db="EMBL/GenBank/DDBJ databases">
        <title>Genome sequence of a new Betabaculovirus TnGV isolated from the cabagge looper Trichoplusia ni (Lepidoptera: Noctuidae).</title>
        <authorList>
            <person name="Del Rincon-Castro M.C."/>
            <person name="Bivian-Hernandez Mdl.A."/>
            <person name="Lopez-Tlacomulco J.J."/>
            <person name="Ibarra J.E."/>
        </authorList>
    </citation>
    <scope>NUCLEOTIDE SEQUENCE [LARGE SCALE GENOMIC DNA]</scope>
    <source>
        <strain evidence="1">LBIV-12</strain>
    </source>
</reference>
<proteinExistence type="predicted"/>
<name>A0A1D8QLF6_GVTN</name>
<organism evidence="1 2">
    <name type="scientific">Trichoplusia ni granulovirus LBIV-12</name>
    <dbReference type="NCBI Taxonomy" id="1916701"/>
    <lineage>
        <taxon>Viruses</taxon>
        <taxon>Viruses incertae sedis</taxon>
        <taxon>Naldaviricetes</taxon>
        <taxon>Lefavirales</taxon>
        <taxon>Baculoviridae</taxon>
        <taxon>Betabaculovirus</taxon>
        <taxon>Betabaculovirus trini</taxon>
    </lineage>
</organism>
<dbReference type="EMBL" id="KU752557">
    <property type="protein sequence ID" value="AOW41470.1"/>
    <property type="molecule type" value="Genomic_DNA"/>
</dbReference>
<sequence>MDKLFKIKQKRKHIINILNVMVAGVKAGLSKEKVCTRLRYEYQCINSKRHHNSLQLVLELFDYAVTFTNVSFDWKRHVFIDSFRDNITLMIYGGLMEDDFKNFSLWVKSSFYSDANLLYKLCEKCVKKLCLTSKFTYYNVKQYVKSDELYWFVCANICDCCFEKKLYSPIV</sequence>
<protein>
    <submittedName>
        <fullName evidence="1">Uncharacterized protein</fullName>
    </submittedName>
</protein>
<evidence type="ECO:0000313" key="2">
    <source>
        <dbReference type="Proteomes" id="UP000232707"/>
    </source>
</evidence>
<keyword evidence="2" id="KW-1185">Reference proteome</keyword>
<evidence type="ECO:0000313" key="1">
    <source>
        <dbReference type="EMBL" id="AOW41470.1"/>
    </source>
</evidence>
<accession>A0A1D8QLF6</accession>